<proteinExistence type="predicted"/>
<dbReference type="EMBL" id="BAAAUV010000025">
    <property type="protein sequence ID" value="GAA3233425.1"/>
    <property type="molecule type" value="Genomic_DNA"/>
</dbReference>
<name>A0ABP6QMB0_9ACTN</name>
<keyword evidence="3" id="KW-1185">Reference proteome</keyword>
<evidence type="ECO:0000313" key="2">
    <source>
        <dbReference type="EMBL" id="GAA3233425.1"/>
    </source>
</evidence>
<comment type="caution">
    <text evidence="2">The sequence shown here is derived from an EMBL/GenBank/DDBJ whole genome shotgun (WGS) entry which is preliminary data.</text>
</comment>
<evidence type="ECO:0000256" key="1">
    <source>
        <dbReference type="SAM" id="MobiDB-lite"/>
    </source>
</evidence>
<reference evidence="3" key="1">
    <citation type="journal article" date="2019" name="Int. J. Syst. Evol. Microbiol.">
        <title>The Global Catalogue of Microorganisms (GCM) 10K type strain sequencing project: providing services to taxonomists for standard genome sequencing and annotation.</title>
        <authorList>
            <consortium name="The Broad Institute Genomics Platform"/>
            <consortium name="The Broad Institute Genome Sequencing Center for Infectious Disease"/>
            <person name="Wu L."/>
            <person name="Ma J."/>
        </authorList>
    </citation>
    <scope>NUCLEOTIDE SEQUENCE [LARGE SCALE GENOMIC DNA]</scope>
    <source>
        <strain evidence="3">JCM 9377</strain>
    </source>
</reference>
<sequence>MDWILDRLLPEYDFRTRYTRRIAAPPEAVWEALNTVTRADLPITRLLSAIRSGGRDRRTGPLTASSPLPSLGTNEGVEAAVGRVAKFWRPRPLPGPDTTLTPDGFAAFSAPGWAKAAMSFQLTPGPGGTTLLAAETRVRTTDPRSHRAFAPYWLLIRAGGAGLIRLELLRAVARHAESRAS</sequence>
<gene>
    <name evidence="2" type="ORF">GCM10010468_65970</name>
</gene>
<evidence type="ECO:0000313" key="3">
    <source>
        <dbReference type="Proteomes" id="UP001501237"/>
    </source>
</evidence>
<evidence type="ECO:0008006" key="4">
    <source>
        <dbReference type="Google" id="ProtNLM"/>
    </source>
</evidence>
<dbReference type="SUPFAM" id="SSF55961">
    <property type="entry name" value="Bet v1-like"/>
    <property type="match status" value="1"/>
</dbReference>
<dbReference type="Proteomes" id="UP001501237">
    <property type="component" value="Unassembled WGS sequence"/>
</dbReference>
<feature type="region of interest" description="Disordered" evidence="1">
    <location>
        <begin position="52"/>
        <end position="73"/>
    </location>
</feature>
<organism evidence="2 3">
    <name type="scientific">Actinocorallia longicatena</name>
    <dbReference type="NCBI Taxonomy" id="111803"/>
    <lineage>
        <taxon>Bacteria</taxon>
        <taxon>Bacillati</taxon>
        <taxon>Actinomycetota</taxon>
        <taxon>Actinomycetes</taxon>
        <taxon>Streptosporangiales</taxon>
        <taxon>Thermomonosporaceae</taxon>
        <taxon>Actinocorallia</taxon>
    </lineage>
</organism>
<protein>
    <recommendedName>
        <fullName evidence="4">Polyketide cyclase/dehydrase/lipid transport protein</fullName>
    </recommendedName>
</protein>
<accession>A0ABP6QMB0</accession>
<dbReference type="RefSeq" id="WP_344836150.1">
    <property type="nucleotide sequence ID" value="NZ_BAAAUV010000025.1"/>
</dbReference>
<feature type="compositionally biased region" description="Polar residues" evidence="1">
    <location>
        <begin position="62"/>
        <end position="73"/>
    </location>
</feature>